<sequence>MPSYRTHITVLQQVASEHPSLPAFQVPQYDVQTGQILNWHPISYSRFFADVELFARYWTAILSSKGVPPRSVVGIWVGGMTYVDVLHIYAMVRAGYIPQLFSLRLPNPDVIFELLAKSNGQALIFDSSFGAVEPQSIPTYMAVDVRAEEDVFDVALPPIAEGEDGDAILMIFHTSGSTSGRPKLVPCSYRWWDMCLTKGAQCTAPRNPARQDVTAWMGSVCHIGQTFMYAGHLQHAACMVQPSAQAFPSSELIEMIARCGLNRLNQFPTYLAIHLRNSRQDPKLLAMLQGLDLIFYSGLMLSQEDEEWVHRNGIRIVNCFGNTECTAMLLSDPEWKGMHAPLVPMQGTSYGFFPLATTSDSESGHQNANNRLLELVILSDSNDCPDRSLRAADGHYHTGDLFLEVAPGRYVSRGRDDDWIKSENSLRCDTKAIEDNVRATCADLIEDCIVVGNGRPSPALFIEAKPGLKEEKVKKDIVRRTRQFHSRRYLHERISSTNFIIVVPSDTLPRTASKGNIRRRAVEESFKAELDRIYGVATQ</sequence>
<gene>
    <name evidence="1" type="ORF">NM688_g881</name>
</gene>
<organism evidence="1 2">
    <name type="scientific">Phlebia brevispora</name>
    <dbReference type="NCBI Taxonomy" id="194682"/>
    <lineage>
        <taxon>Eukaryota</taxon>
        <taxon>Fungi</taxon>
        <taxon>Dikarya</taxon>
        <taxon>Basidiomycota</taxon>
        <taxon>Agaricomycotina</taxon>
        <taxon>Agaricomycetes</taxon>
        <taxon>Polyporales</taxon>
        <taxon>Meruliaceae</taxon>
        <taxon>Phlebia</taxon>
    </lineage>
</organism>
<protein>
    <submittedName>
        <fullName evidence="1">Uncharacterized protein</fullName>
    </submittedName>
</protein>
<comment type="caution">
    <text evidence="1">The sequence shown here is derived from an EMBL/GenBank/DDBJ whole genome shotgun (WGS) entry which is preliminary data.</text>
</comment>
<evidence type="ECO:0000313" key="1">
    <source>
        <dbReference type="EMBL" id="KAJ3558511.1"/>
    </source>
</evidence>
<reference evidence="1" key="1">
    <citation type="submission" date="2022-07" db="EMBL/GenBank/DDBJ databases">
        <title>Genome Sequence of Phlebia brevispora.</title>
        <authorList>
            <person name="Buettner E."/>
        </authorList>
    </citation>
    <scope>NUCLEOTIDE SEQUENCE</scope>
    <source>
        <strain evidence="1">MPL23</strain>
    </source>
</reference>
<dbReference type="EMBL" id="JANHOG010000084">
    <property type="protein sequence ID" value="KAJ3558511.1"/>
    <property type="molecule type" value="Genomic_DNA"/>
</dbReference>
<name>A0ACC1TCR5_9APHY</name>
<proteinExistence type="predicted"/>
<accession>A0ACC1TCR5</accession>
<dbReference type="Proteomes" id="UP001148662">
    <property type="component" value="Unassembled WGS sequence"/>
</dbReference>
<keyword evidence="2" id="KW-1185">Reference proteome</keyword>
<evidence type="ECO:0000313" key="2">
    <source>
        <dbReference type="Proteomes" id="UP001148662"/>
    </source>
</evidence>